<keyword evidence="1" id="KW-0812">Transmembrane</keyword>
<feature type="transmembrane region" description="Helical" evidence="1">
    <location>
        <begin position="56"/>
        <end position="78"/>
    </location>
</feature>
<dbReference type="AlphaFoldDB" id="A0A1L9MXT9"/>
<evidence type="ECO:0000313" key="3">
    <source>
        <dbReference type="Proteomes" id="UP000184304"/>
    </source>
</evidence>
<dbReference type="Proteomes" id="UP000184304">
    <property type="component" value="Unassembled WGS sequence"/>
</dbReference>
<feature type="transmembrane region" description="Helical" evidence="1">
    <location>
        <begin position="20"/>
        <end position="44"/>
    </location>
</feature>
<evidence type="ECO:0000256" key="1">
    <source>
        <dbReference type="SAM" id="Phobius"/>
    </source>
</evidence>
<reference evidence="3" key="1">
    <citation type="journal article" date="2017" name="Genome Biol.">
        <title>Comparative genomics reveals high biological diversity and specific adaptations in the industrially and medically important fungal genus Aspergillus.</title>
        <authorList>
            <person name="de Vries R.P."/>
            <person name="Riley R."/>
            <person name="Wiebenga A."/>
            <person name="Aguilar-Osorio G."/>
            <person name="Amillis S."/>
            <person name="Uchima C.A."/>
            <person name="Anderluh G."/>
            <person name="Asadollahi M."/>
            <person name="Askin M."/>
            <person name="Barry K."/>
            <person name="Battaglia E."/>
            <person name="Bayram O."/>
            <person name="Benocci T."/>
            <person name="Braus-Stromeyer S.A."/>
            <person name="Caldana C."/>
            <person name="Canovas D."/>
            <person name="Cerqueira G.C."/>
            <person name="Chen F."/>
            <person name="Chen W."/>
            <person name="Choi C."/>
            <person name="Clum A."/>
            <person name="Dos Santos R.A."/>
            <person name="Damasio A.R."/>
            <person name="Diallinas G."/>
            <person name="Emri T."/>
            <person name="Fekete E."/>
            <person name="Flipphi M."/>
            <person name="Freyberg S."/>
            <person name="Gallo A."/>
            <person name="Gournas C."/>
            <person name="Habgood R."/>
            <person name="Hainaut M."/>
            <person name="Harispe M.L."/>
            <person name="Henrissat B."/>
            <person name="Hilden K.S."/>
            <person name="Hope R."/>
            <person name="Hossain A."/>
            <person name="Karabika E."/>
            <person name="Karaffa L."/>
            <person name="Karanyi Z."/>
            <person name="Krasevec N."/>
            <person name="Kuo A."/>
            <person name="Kusch H."/>
            <person name="LaButti K."/>
            <person name="Lagendijk E.L."/>
            <person name="Lapidus A."/>
            <person name="Levasseur A."/>
            <person name="Lindquist E."/>
            <person name="Lipzen A."/>
            <person name="Logrieco A.F."/>
            <person name="MacCabe A."/>
            <person name="Maekelae M.R."/>
            <person name="Malavazi I."/>
            <person name="Melin P."/>
            <person name="Meyer V."/>
            <person name="Mielnichuk N."/>
            <person name="Miskei M."/>
            <person name="Molnar A.P."/>
            <person name="Mule G."/>
            <person name="Ngan C.Y."/>
            <person name="Orejas M."/>
            <person name="Orosz E."/>
            <person name="Ouedraogo J.P."/>
            <person name="Overkamp K.M."/>
            <person name="Park H.-S."/>
            <person name="Perrone G."/>
            <person name="Piumi F."/>
            <person name="Punt P.J."/>
            <person name="Ram A.F."/>
            <person name="Ramon A."/>
            <person name="Rauscher S."/>
            <person name="Record E."/>
            <person name="Riano-Pachon D.M."/>
            <person name="Robert V."/>
            <person name="Roehrig J."/>
            <person name="Ruller R."/>
            <person name="Salamov A."/>
            <person name="Salih N.S."/>
            <person name="Samson R.A."/>
            <person name="Sandor E."/>
            <person name="Sanguinetti M."/>
            <person name="Schuetze T."/>
            <person name="Sepcic K."/>
            <person name="Shelest E."/>
            <person name="Sherlock G."/>
            <person name="Sophianopoulou V."/>
            <person name="Squina F.M."/>
            <person name="Sun H."/>
            <person name="Susca A."/>
            <person name="Todd R.B."/>
            <person name="Tsang A."/>
            <person name="Unkles S.E."/>
            <person name="van de Wiele N."/>
            <person name="van Rossen-Uffink D."/>
            <person name="Oliveira J.V."/>
            <person name="Vesth T.C."/>
            <person name="Visser J."/>
            <person name="Yu J.-H."/>
            <person name="Zhou M."/>
            <person name="Andersen M.R."/>
            <person name="Archer D.B."/>
            <person name="Baker S.E."/>
            <person name="Benoit I."/>
            <person name="Brakhage A.A."/>
            <person name="Braus G.H."/>
            <person name="Fischer R."/>
            <person name="Frisvad J.C."/>
            <person name="Goldman G.H."/>
            <person name="Houbraken J."/>
            <person name="Oakley B."/>
            <person name="Pocsi I."/>
            <person name="Scazzocchio C."/>
            <person name="Seiboth B."/>
            <person name="vanKuyk P.A."/>
            <person name="Wortman J."/>
            <person name="Dyer P.S."/>
            <person name="Grigoriev I.V."/>
        </authorList>
    </citation>
    <scope>NUCLEOTIDE SEQUENCE [LARGE SCALE GENOMIC DNA]</scope>
    <source>
        <strain evidence="3">CBS 134.48</strain>
    </source>
</reference>
<proteinExistence type="predicted"/>
<organism evidence="2 3">
    <name type="scientific">Aspergillus tubingensis (strain CBS 134.48)</name>
    <dbReference type="NCBI Taxonomy" id="767770"/>
    <lineage>
        <taxon>Eukaryota</taxon>
        <taxon>Fungi</taxon>
        <taxon>Dikarya</taxon>
        <taxon>Ascomycota</taxon>
        <taxon>Pezizomycotina</taxon>
        <taxon>Eurotiomycetes</taxon>
        <taxon>Eurotiomycetidae</taxon>
        <taxon>Eurotiales</taxon>
        <taxon>Aspergillaceae</taxon>
        <taxon>Aspergillus</taxon>
        <taxon>Aspergillus subgen. Circumdati</taxon>
    </lineage>
</organism>
<keyword evidence="3" id="KW-1185">Reference proteome</keyword>
<protein>
    <submittedName>
        <fullName evidence="2">Uncharacterized protein</fullName>
    </submittedName>
</protein>
<sequence>MAFYMYVYCSFFSLSHFQTLHIISYHIISIFSSGPILLLLFVTCWSLCSTAGNKSYCLHFLMAVSTHSLTCSLMYLFLTNYSQSISIGSILHGHCVYMLEKEKDEERGRRRGCERPGTAE</sequence>
<dbReference type="EMBL" id="KV878205">
    <property type="protein sequence ID" value="OJI81844.1"/>
    <property type="molecule type" value="Genomic_DNA"/>
</dbReference>
<name>A0A1L9MXT9_ASPTC</name>
<accession>A0A1L9MXT9</accession>
<keyword evidence="1" id="KW-1133">Transmembrane helix</keyword>
<gene>
    <name evidence="2" type="ORF">ASPTUDRAFT_736628</name>
</gene>
<dbReference type="VEuPathDB" id="FungiDB:ASPTUDRAFT_736628"/>
<evidence type="ECO:0000313" key="2">
    <source>
        <dbReference type="EMBL" id="OJI81844.1"/>
    </source>
</evidence>
<keyword evidence="1" id="KW-0472">Membrane</keyword>